<dbReference type="PANTHER" id="PTHR43735:SF3">
    <property type="entry name" value="FERROPTOSIS SUPPRESSOR PROTEIN 1"/>
    <property type="match status" value="1"/>
</dbReference>
<comment type="similarity">
    <text evidence="1">Belongs to the FAD-dependent oxidoreductase family.</text>
</comment>
<dbReference type="VEuPathDB" id="FungiDB:yc1106_05087"/>
<dbReference type="Pfam" id="PF07992">
    <property type="entry name" value="Pyr_redox_2"/>
    <property type="match status" value="1"/>
</dbReference>
<proteinExistence type="inferred from homology"/>
<keyword evidence="4" id="KW-0560">Oxidoreductase</keyword>
<reference evidence="6" key="1">
    <citation type="submission" date="2021-12" db="EMBL/GenBank/DDBJ databases">
        <title>Curvularia clavata genome.</title>
        <authorList>
            <person name="Cao Y."/>
        </authorList>
    </citation>
    <scope>NUCLEOTIDE SEQUENCE</scope>
    <source>
        <strain evidence="6">Yc1106</strain>
    </source>
</reference>
<protein>
    <recommendedName>
        <fullName evidence="5">FAD/NAD(P)-binding domain-containing protein</fullName>
    </recommendedName>
</protein>
<dbReference type="InterPro" id="IPR036188">
    <property type="entry name" value="FAD/NAD-bd_sf"/>
</dbReference>
<dbReference type="GO" id="GO:0005737">
    <property type="term" value="C:cytoplasm"/>
    <property type="evidence" value="ECO:0007669"/>
    <property type="project" value="TreeGrafter"/>
</dbReference>
<dbReference type="PRINTS" id="PR00469">
    <property type="entry name" value="PNDRDTASEII"/>
</dbReference>
<organism evidence="6 7">
    <name type="scientific">Curvularia clavata</name>
    <dbReference type="NCBI Taxonomy" id="95742"/>
    <lineage>
        <taxon>Eukaryota</taxon>
        <taxon>Fungi</taxon>
        <taxon>Dikarya</taxon>
        <taxon>Ascomycota</taxon>
        <taxon>Pezizomycotina</taxon>
        <taxon>Dothideomycetes</taxon>
        <taxon>Pleosporomycetidae</taxon>
        <taxon>Pleosporales</taxon>
        <taxon>Pleosporineae</taxon>
        <taxon>Pleosporaceae</taxon>
        <taxon>Curvularia</taxon>
    </lineage>
</organism>
<dbReference type="Gene3D" id="3.50.50.100">
    <property type="match status" value="1"/>
</dbReference>
<evidence type="ECO:0000256" key="3">
    <source>
        <dbReference type="ARBA" id="ARBA00022827"/>
    </source>
</evidence>
<dbReference type="GO" id="GO:0050660">
    <property type="term" value="F:flavin adenine dinucleotide binding"/>
    <property type="evidence" value="ECO:0007669"/>
    <property type="project" value="TreeGrafter"/>
</dbReference>
<keyword evidence="2" id="KW-0285">Flavoprotein</keyword>
<evidence type="ECO:0000313" key="6">
    <source>
        <dbReference type="EMBL" id="USP77813.1"/>
    </source>
</evidence>
<keyword evidence="7" id="KW-1185">Reference proteome</keyword>
<gene>
    <name evidence="6" type="ORF">yc1106_05087</name>
</gene>
<dbReference type="SUPFAM" id="SSF51905">
    <property type="entry name" value="FAD/NAD(P)-binding domain"/>
    <property type="match status" value="1"/>
</dbReference>
<evidence type="ECO:0000259" key="5">
    <source>
        <dbReference type="Pfam" id="PF07992"/>
    </source>
</evidence>
<feature type="domain" description="FAD/NAD(P)-binding" evidence="5">
    <location>
        <begin position="6"/>
        <end position="309"/>
    </location>
</feature>
<keyword evidence="3" id="KW-0274">FAD</keyword>
<evidence type="ECO:0000256" key="1">
    <source>
        <dbReference type="ARBA" id="ARBA00006442"/>
    </source>
</evidence>
<dbReference type="PRINTS" id="PR00368">
    <property type="entry name" value="FADPNR"/>
</dbReference>
<evidence type="ECO:0000256" key="2">
    <source>
        <dbReference type="ARBA" id="ARBA00022630"/>
    </source>
</evidence>
<dbReference type="GO" id="GO:0004174">
    <property type="term" value="F:electron-transferring-flavoprotein dehydrogenase activity"/>
    <property type="evidence" value="ECO:0007669"/>
    <property type="project" value="TreeGrafter"/>
</dbReference>
<dbReference type="PANTHER" id="PTHR43735">
    <property type="entry name" value="APOPTOSIS-INDUCING FACTOR 1"/>
    <property type="match status" value="1"/>
</dbReference>
<sequence>MSEERNIVVLGASAAGLQATHYILRYILPTLKAKKDAKYHVYNISPSSQWYYRFASPRVAASTGRMSTEKVMFDLHEGFKQYSQEDFTFIEASATGLETSTRRVLYRSKKGAEDQALTYHALIVATGSSTYYPAFSMSGDAQDTLDSIASTNEKVTAAKKIVIVGGGPTAVEFAGEVAEHRNGKPGFFSKVKPQVEITLITADQKLLPGLRPAIAEAAERKLNALGVKVIYNTRVTDSSLNKDGQTVVVLGNGNKLEADLFVPAYGVRPNSSWLPKELLNDRGFLVTNESTLRVDAAGPRVYGFGDVASYSRNIVWDIMSGMPALGINLKRDLLSFNPANAYEKPKGKDREFKLETKESMIVPIGSGGGVGAIMGWKLPSFVVWLLKGRDFMLGMSGLATLNGDRVKEVKWTAEEAAI</sequence>
<dbReference type="Proteomes" id="UP001056012">
    <property type="component" value="Chromosome 3"/>
</dbReference>
<dbReference type="AlphaFoldDB" id="A0A9Q9DRR5"/>
<dbReference type="OrthoDB" id="202203at2759"/>
<evidence type="ECO:0000313" key="7">
    <source>
        <dbReference type="Proteomes" id="UP001056012"/>
    </source>
</evidence>
<evidence type="ECO:0000256" key="4">
    <source>
        <dbReference type="ARBA" id="ARBA00023002"/>
    </source>
</evidence>
<accession>A0A9Q9DRR5</accession>
<name>A0A9Q9DRR5_CURCL</name>
<dbReference type="InterPro" id="IPR023753">
    <property type="entry name" value="FAD/NAD-binding_dom"/>
</dbReference>
<dbReference type="EMBL" id="CP089276">
    <property type="protein sequence ID" value="USP77813.1"/>
    <property type="molecule type" value="Genomic_DNA"/>
</dbReference>